<proteinExistence type="predicted"/>
<keyword evidence="1" id="KW-0378">Hydrolase</keyword>
<gene>
    <name evidence="1" type="ORF">SAMN04515673_107118</name>
</gene>
<keyword evidence="2" id="KW-1185">Reference proteome</keyword>
<dbReference type="AlphaFoldDB" id="A0A1I6E4X1"/>
<protein>
    <submittedName>
        <fullName evidence="1">Predicted N-formylglutamate amidohydrolase</fullName>
    </submittedName>
</protein>
<dbReference type="Proteomes" id="UP000199302">
    <property type="component" value="Unassembled WGS sequence"/>
</dbReference>
<dbReference type="Gene3D" id="3.40.630.40">
    <property type="entry name" value="Zn-dependent exopeptidases"/>
    <property type="match status" value="1"/>
</dbReference>
<dbReference type="STRING" id="871652.SAMN04515673_107118"/>
<dbReference type="GO" id="GO:0016787">
    <property type="term" value="F:hydrolase activity"/>
    <property type="evidence" value="ECO:0007669"/>
    <property type="project" value="UniProtKB-KW"/>
</dbReference>
<dbReference type="InterPro" id="IPR011227">
    <property type="entry name" value="UCP029730"/>
</dbReference>
<dbReference type="RefSeq" id="WP_245759635.1">
    <property type="nucleotide sequence ID" value="NZ_FOYI01000007.1"/>
</dbReference>
<evidence type="ECO:0000313" key="2">
    <source>
        <dbReference type="Proteomes" id="UP000199302"/>
    </source>
</evidence>
<dbReference type="InterPro" id="IPR007709">
    <property type="entry name" value="N-FG_amidohydro"/>
</dbReference>
<sequence>MTHADPIPLASAPDAPVALLRGAGAGPVCLVCEHASAAIPPALGDLGLAAADRLAHAVWDPGAEALTRALSERLDAPALLSTVSRLVHDCNRPAGDPTACPAQVERIAVPGNAGLSEADRLARAEAVHAPFHDAVSALLEGREGATLMTVHSFTPAWNGVARDVELGLLHDADARLAEAMLARAPTEIATALNEPYAARDGVTYTLARHAVPRGIPNVMIEVRNDLLADAWGVSRMADHLAAMLSAALAEGALA</sequence>
<name>A0A1I6E4X1_9RHOB</name>
<evidence type="ECO:0000313" key="1">
    <source>
        <dbReference type="EMBL" id="SFR12766.1"/>
    </source>
</evidence>
<dbReference type="Pfam" id="PF05013">
    <property type="entry name" value="FGase"/>
    <property type="match status" value="1"/>
</dbReference>
<reference evidence="1 2" key="1">
    <citation type="submission" date="2016-10" db="EMBL/GenBank/DDBJ databases">
        <authorList>
            <person name="de Groot N.N."/>
        </authorList>
    </citation>
    <scope>NUCLEOTIDE SEQUENCE [LARGE SCALE GENOMIC DNA]</scope>
    <source>
        <strain evidence="2">KMM 9023,NRIC 0796,JCM 17311,KCTC 23692</strain>
    </source>
</reference>
<accession>A0A1I6E4X1</accession>
<dbReference type="EMBL" id="FOYI01000007">
    <property type="protein sequence ID" value="SFR12766.1"/>
    <property type="molecule type" value="Genomic_DNA"/>
</dbReference>
<dbReference type="SUPFAM" id="SSF53187">
    <property type="entry name" value="Zn-dependent exopeptidases"/>
    <property type="match status" value="1"/>
</dbReference>
<organism evidence="1 2">
    <name type="scientific">Poseidonocella sedimentorum</name>
    <dbReference type="NCBI Taxonomy" id="871652"/>
    <lineage>
        <taxon>Bacteria</taxon>
        <taxon>Pseudomonadati</taxon>
        <taxon>Pseudomonadota</taxon>
        <taxon>Alphaproteobacteria</taxon>
        <taxon>Rhodobacterales</taxon>
        <taxon>Roseobacteraceae</taxon>
        <taxon>Poseidonocella</taxon>
    </lineage>
</organism>
<dbReference type="PIRSF" id="PIRSF029730">
    <property type="entry name" value="UCP029730"/>
    <property type="match status" value="1"/>
</dbReference>